<name>A0AAV7ICE8_COTGL</name>
<dbReference type="EMBL" id="JAHXZJ010001864">
    <property type="protein sequence ID" value="KAH0549419.1"/>
    <property type="molecule type" value="Genomic_DNA"/>
</dbReference>
<protein>
    <submittedName>
        <fullName evidence="1">Uncharacterized protein</fullName>
    </submittedName>
</protein>
<keyword evidence="2" id="KW-1185">Reference proteome</keyword>
<sequence length="259" mass="29186">MTDSENDRKQISCPEVLVASKKYRNTYNVASSRREIHENRQYTSYPLLTILNSELGDLGTVAEREEETGGLQTALPSSYLSVSTGSQLPRSKPEESLPTLCKSCVLPFSSAPLVLSSREDTKRYRMELYCCALLCIPCQRYALCISALRFVAIVFCIPCCYDETLVNIQTTSITGCTGNNNDYKIESTGVELTDLTRVTDICHPPSSPLTFPDNADVHEHEAMMRRSRRRKREPYNTKGMHIKSHTHSLHSLSFTPYTI</sequence>
<organism evidence="1 2">
    <name type="scientific">Cotesia glomerata</name>
    <name type="common">Lepidopteran parasitic wasp</name>
    <name type="synonym">Apanteles glomeratus</name>
    <dbReference type="NCBI Taxonomy" id="32391"/>
    <lineage>
        <taxon>Eukaryota</taxon>
        <taxon>Metazoa</taxon>
        <taxon>Ecdysozoa</taxon>
        <taxon>Arthropoda</taxon>
        <taxon>Hexapoda</taxon>
        <taxon>Insecta</taxon>
        <taxon>Pterygota</taxon>
        <taxon>Neoptera</taxon>
        <taxon>Endopterygota</taxon>
        <taxon>Hymenoptera</taxon>
        <taxon>Apocrita</taxon>
        <taxon>Ichneumonoidea</taxon>
        <taxon>Braconidae</taxon>
        <taxon>Microgastrinae</taxon>
        <taxon>Cotesia</taxon>
    </lineage>
</organism>
<comment type="caution">
    <text evidence="1">The sequence shown here is derived from an EMBL/GenBank/DDBJ whole genome shotgun (WGS) entry which is preliminary data.</text>
</comment>
<dbReference type="AlphaFoldDB" id="A0AAV7ICE8"/>
<reference evidence="1 2" key="1">
    <citation type="journal article" date="2021" name="J. Hered.">
        <title>A chromosome-level genome assembly of the parasitoid wasp, Cotesia glomerata (Hymenoptera: Braconidae).</title>
        <authorList>
            <person name="Pinto B.J."/>
            <person name="Weis J.J."/>
            <person name="Gamble T."/>
            <person name="Ode P.J."/>
            <person name="Paul R."/>
            <person name="Zaspel J.M."/>
        </authorList>
    </citation>
    <scope>NUCLEOTIDE SEQUENCE [LARGE SCALE GENOMIC DNA]</scope>
    <source>
        <strain evidence="1">CgM1</strain>
    </source>
</reference>
<evidence type="ECO:0000313" key="2">
    <source>
        <dbReference type="Proteomes" id="UP000826195"/>
    </source>
</evidence>
<accession>A0AAV7ICE8</accession>
<dbReference type="Proteomes" id="UP000826195">
    <property type="component" value="Unassembled WGS sequence"/>
</dbReference>
<evidence type="ECO:0000313" key="1">
    <source>
        <dbReference type="EMBL" id="KAH0549419.1"/>
    </source>
</evidence>
<gene>
    <name evidence="1" type="ORF">KQX54_009085</name>
</gene>
<proteinExistence type="predicted"/>